<gene>
    <name evidence="2" type="ORF">L210DRAFT_3535201</name>
</gene>
<protein>
    <submittedName>
        <fullName evidence="2">Uncharacterized protein</fullName>
    </submittedName>
</protein>
<feature type="compositionally biased region" description="Polar residues" evidence="1">
    <location>
        <begin position="35"/>
        <end position="53"/>
    </location>
</feature>
<comment type="caution">
    <text evidence="2">The sequence shown here is derived from an EMBL/GenBank/DDBJ whole genome shotgun (WGS) entry which is preliminary data.</text>
</comment>
<dbReference type="Proteomes" id="UP001194468">
    <property type="component" value="Unassembled WGS sequence"/>
</dbReference>
<evidence type="ECO:0000313" key="3">
    <source>
        <dbReference type="Proteomes" id="UP001194468"/>
    </source>
</evidence>
<accession>A0AAD4BYN4</accession>
<dbReference type="EMBL" id="WHUW01000008">
    <property type="protein sequence ID" value="KAF8443242.1"/>
    <property type="molecule type" value="Genomic_DNA"/>
</dbReference>
<organism evidence="2 3">
    <name type="scientific">Boletus edulis BED1</name>
    <dbReference type="NCBI Taxonomy" id="1328754"/>
    <lineage>
        <taxon>Eukaryota</taxon>
        <taxon>Fungi</taxon>
        <taxon>Dikarya</taxon>
        <taxon>Basidiomycota</taxon>
        <taxon>Agaricomycotina</taxon>
        <taxon>Agaricomycetes</taxon>
        <taxon>Agaricomycetidae</taxon>
        <taxon>Boletales</taxon>
        <taxon>Boletineae</taxon>
        <taxon>Boletaceae</taxon>
        <taxon>Boletoideae</taxon>
        <taxon>Boletus</taxon>
    </lineage>
</organism>
<evidence type="ECO:0000313" key="2">
    <source>
        <dbReference type="EMBL" id="KAF8443242.1"/>
    </source>
</evidence>
<feature type="region of interest" description="Disordered" evidence="1">
    <location>
        <begin position="16"/>
        <end position="59"/>
    </location>
</feature>
<evidence type="ECO:0000256" key="1">
    <source>
        <dbReference type="SAM" id="MobiDB-lite"/>
    </source>
</evidence>
<reference evidence="2" key="1">
    <citation type="submission" date="2019-10" db="EMBL/GenBank/DDBJ databases">
        <authorList>
            <consortium name="DOE Joint Genome Institute"/>
            <person name="Kuo A."/>
            <person name="Miyauchi S."/>
            <person name="Kiss E."/>
            <person name="Drula E."/>
            <person name="Kohler A."/>
            <person name="Sanchez-Garcia M."/>
            <person name="Andreopoulos B."/>
            <person name="Barry K.W."/>
            <person name="Bonito G."/>
            <person name="Buee M."/>
            <person name="Carver A."/>
            <person name="Chen C."/>
            <person name="Cichocki N."/>
            <person name="Clum A."/>
            <person name="Culley D."/>
            <person name="Crous P.W."/>
            <person name="Fauchery L."/>
            <person name="Girlanda M."/>
            <person name="Hayes R."/>
            <person name="Keri Z."/>
            <person name="LaButti K."/>
            <person name="Lipzen A."/>
            <person name="Lombard V."/>
            <person name="Magnuson J."/>
            <person name="Maillard F."/>
            <person name="Morin E."/>
            <person name="Murat C."/>
            <person name="Nolan M."/>
            <person name="Ohm R."/>
            <person name="Pangilinan J."/>
            <person name="Pereira M."/>
            <person name="Perotto S."/>
            <person name="Peter M."/>
            <person name="Riley R."/>
            <person name="Sitrit Y."/>
            <person name="Stielow B."/>
            <person name="Szollosi G."/>
            <person name="Zifcakova L."/>
            <person name="Stursova M."/>
            <person name="Spatafora J.W."/>
            <person name="Tedersoo L."/>
            <person name="Vaario L.-M."/>
            <person name="Yamada A."/>
            <person name="Yan M."/>
            <person name="Wang P."/>
            <person name="Xu J."/>
            <person name="Bruns T."/>
            <person name="Baldrian P."/>
            <person name="Vilgalys R."/>
            <person name="Henrissat B."/>
            <person name="Grigoriev I.V."/>
            <person name="Hibbett D."/>
            <person name="Nagy L.G."/>
            <person name="Martin F.M."/>
        </authorList>
    </citation>
    <scope>NUCLEOTIDE SEQUENCE</scope>
    <source>
        <strain evidence="2">BED1</strain>
    </source>
</reference>
<reference evidence="2" key="2">
    <citation type="journal article" date="2020" name="Nat. Commun.">
        <title>Large-scale genome sequencing of mycorrhizal fungi provides insights into the early evolution of symbiotic traits.</title>
        <authorList>
            <person name="Miyauchi S."/>
            <person name="Kiss E."/>
            <person name="Kuo A."/>
            <person name="Drula E."/>
            <person name="Kohler A."/>
            <person name="Sanchez-Garcia M."/>
            <person name="Morin E."/>
            <person name="Andreopoulos B."/>
            <person name="Barry K.W."/>
            <person name="Bonito G."/>
            <person name="Buee M."/>
            <person name="Carver A."/>
            <person name="Chen C."/>
            <person name="Cichocki N."/>
            <person name="Clum A."/>
            <person name="Culley D."/>
            <person name="Crous P.W."/>
            <person name="Fauchery L."/>
            <person name="Girlanda M."/>
            <person name="Hayes R.D."/>
            <person name="Keri Z."/>
            <person name="LaButti K."/>
            <person name="Lipzen A."/>
            <person name="Lombard V."/>
            <person name="Magnuson J."/>
            <person name="Maillard F."/>
            <person name="Murat C."/>
            <person name="Nolan M."/>
            <person name="Ohm R.A."/>
            <person name="Pangilinan J."/>
            <person name="Pereira M.F."/>
            <person name="Perotto S."/>
            <person name="Peter M."/>
            <person name="Pfister S."/>
            <person name="Riley R."/>
            <person name="Sitrit Y."/>
            <person name="Stielow J.B."/>
            <person name="Szollosi G."/>
            <person name="Zifcakova L."/>
            <person name="Stursova M."/>
            <person name="Spatafora J.W."/>
            <person name="Tedersoo L."/>
            <person name="Vaario L.M."/>
            <person name="Yamada A."/>
            <person name="Yan M."/>
            <person name="Wang P."/>
            <person name="Xu J."/>
            <person name="Bruns T."/>
            <person name="Baldrian P."/>
            <person name="Vilgalys R."/>
            <person name="Dunand C."/>
            <person name="Henrissat B."/>
            <person name="Grigoriev I.V."/>
            <person name="Hibbett D."/>
            <person name="Nagy L.G."/>
            <person name="Martin F.M."/>
        </authorList>
    </citation>
    <scope>NUCLEOTIDE SEQUENCE</scope>
    <source>
        <strain evidence="2">BED1</strain>
    </source>
</reference>
<dbReference type="AlphaFoldDB" id="A0AAD4BYN4"/>
<proteinExistence type="predicted"/>
<keyword evidence="3" id="KW-1185">Reference proteome</keyword>
<name>A0AAD4BYN4_BOLED</name>
<sequence length="123" mass="14564">MRSMRLRPCFQGWPSTRPGRAVSPLPVHQPHQPDEQQLSSGHYVTHRASSSTRYRGRLHHKSEQESVFESLPILNELVSSMTMHINYVRIKREVRQYFRYVILSHRWEDNESLFQQVIHVGNT</sequence>